<dbReference type="Pfam" id="PF02275">
    <property type="entry name" value="CBAH"/>
    <property type="match status" value="1"/>
</dbReference>
<evidence type="ECO:0000313" key="5">
    <source>
        <dbReference type="EMBL" id="EFB1700399.1"/>
    </source>
</evidence>
<evidence type="ECO:0000256" key="3">
    <source>
        <dbReference type="SAM" id="SignalP"/>
    </source>
</evidence>
<dbReference type="PANTHER" id="PTHR35527">
    <property type="entry name" value="CHOLOYLGLYCINE HYDROLASE"/>
    <property type="match status" value="1"/>
</dbReference>
<reference evidence="7 8" key="1">
    <citation type="submission" date="2019-12" db="EMBL/GenBank/DDBJ databases">
        <authorList>
            <consortium name="GenomeTrakr network: Whole genome sequencing for foodborne pathogen traceback"/>
        </authorList>
    </citation>
    <scope>NUCLEOTIDE SEQUENCE [LARGE SCALE GENOMIC DNA]</scope>
    <source>
        <strain evidence="5 9">PSU-1847</strain>
        <strain evidence="6 10">PSU-1859</strain>
        <strain evidence="7 8">PSU-2243</strain>
    </source>
</reference>
<evidence type="ECO:0000313" key="6">
    <source>
        <dbReference type="EMBL" id="EFB3617906.1"/>
    </source>
</evidence>
<dbReference type="InterPro" id="IPR029132">
    <property type="entry name" value="CBAH/NAAA_C"/>
</dbReference>
<dbReference type="Gene3D" id="3.60.60.10">
    <property type="entry name" value="Penicillin V Acylase, Chain A"/>
    <property type="match status" value="1"/>
</dbReference>
<protein>
    <submittedName>
        <fullName evidence="5">Choloylglycine hydrolase family protein</fullName>
    </submittedName>
    <submittedName>
        <fullName evidence="7">Linear amide C-N hydrolase</fullName>
    </submittedName>
</protein>
<comment type="similarity">
    <text evidence="1">Belongs to the peptidase C59 family.</text>
</comment>
<dbReference type="GO" id="GO:0016787">
    <property type="term" value="F:hydrolase activity"/>
    <property type="evidence" value="ECO:0007669"/>
    <property type="project" value="UniProtKB-KW"/>
</dbReference>
<dbReference type="EMBL" id="AASDBN010000077">
    <property type="protein sequence ID" value="EFB1700399.1"/>
    <property type="molecule type" value="Genomic_DNA"/>
</dbReference>
<dbReference type="InterPro" id="IPR052193">
    <property type="entry name" value="Peptidase_C59"/>
</dbReference>
<evidence type="ECO:0000313" key="10">
    <source>
        <dbReference type="Proteomes" id="UP000543252"/>
    </source>
</evidence>
<feature type="signal peptide" evidence="3">
    <location>
        <begin position="1"/>
        <end position="24"/>
    </location>
</feature>
<organism evidence="7 8">
    <name type="scientific">Escherichia coli</name>
    <dbReference type="NCBI Taxonomy" id="562"/>
    <lineage>
        <taxon>Bacteria</taxon>
        <taxon>Pseudomonadati</taxon>
        <taxon>Pseudomonadota</taxon>
        <taxon>Gammaproteobacteria</taxon>
        <taxon>Enterobacterales</taxon>
        <taxon>Enterobacteriaceae</taxon>
        <taxon>Escherichia</taxon>
    </lineage>
</organism>
<dbReference type="Proteomes" id="UP000531813">
    <property type="component" value="Unassembled WGS sequence"/>
</dbReference>
<keyword evidence="3" id="KW-0732">Signal</keyword>
<dbReference type="CDD" id="cd00542">
    <property type="entry name" value="Ntn_PVA"/>
    <property type="match status" value="1"/>
</dbReference>
<dbReference type="AlphaFoldDB" id="A0A3A6SEI5"/>
<name>A0A3A6SEI5_ECOLX</name>
<evidence type="ECO:0000313" key="8">
    <source>
        <dbReference type="Proteomes" id="UP000531813"/>
    </source>
</evidence>
<feature type="domain" description="Choloylglycine hydrolase/NAAA C-terminal" evidence="4">
    <location>
        <begin position="25"/>
        <end position="338"/>
    </location>
</feature>
<dbReference type="RefSeq" id="WP_001384897.1">
    <property type="nucleotide sequence ID" value="NZ_BKBZ01000416.1"/>
</dbReference>
<dbReference type="Proteomes" id="UP000543252">
    <property type="component" value="Unassembled WGS sequence"/>
</dbReference>
<dbReference type="EMBL" id="AASWIS010000071">
    <property type="protein sequence ID" value="EFH5895650.1"/>
    <property type="molecule type" value="Genomic_DNA"/>
</dbReference>
<feature type="chain" id="PRO_5036075616" evidence="3">
    <location>
        <begin position="25"/>
        <end position="365"/>
    </location>
</feature>
<dbReference type="SUPFAM" id="SSF56235">
    <property type="entry name" value="N-terminal nucleophile aminohydrolases (Ntn hydrolases)"/>
    <property type="match status" value="1"/>
</dbReference>
<evidence type="ECO:0000256" key="2">
    <source>
        <dbReference type="ARBA" id="ARBA00022801"/>
    </source>
</evidence>
<dbReference type="InterPro" id="IPR029055">
    <property type="entry name" value="Ntn_hydrolases_N"/>
</dbReference>
<dbReference type="PANTHER" id="PTHR35527:SF2">
    <property type="entry name" value="HYDROLASE"/>
    <property type="match status" value="1"/>
</dbReference>
<evidence type="ECO:0000259" key="4">
    <source>
        <dbReference type="Pfam" id="PF02275"/>
    </source>
</evidence>
<proteinExistence type="inferred from homology"/>
<evidence type="ECO:0000313" key="7">
    <source>
        <dbReference type="EMBL" id="EFH5895650.1"/>
    </source>
</evidence>
<accession>A0A3A6SEI5</accession>
<dbReference type="Proteomes" id="UP000533284">
    <property type="component" value="Unassembled WGS sequence"/>
</dbReference>
<keyword evidence="2 7" id="KW-0378">Hydrolase</keyword>
<comment type="caution">
    <text evidence="7">The sequence shown here is derived from an EMBL/GenBank/DDBJ whole genome shotgun (WGS) entry which is preliminary data.</text>
</comment>
<dbReference type="EMBL" id="AASFMQ010000050">
    <property type="protein sequence ID" value="EFB3617906.1"/>
    <property type="molecule type" value="Genomic_DNA"/>
</dbReference>
<gene>
    <name evidence="5" type="ORF">FJQ40_23990</name>
    <name evidence="6" type="ORF">FPS11_23870</name>
    <name evidence="7" type="ORF">GOP25_26310</name>
</gene>
<sequence>MLRKSVAVFLTAMIVLPSVSVGNACTGISLTSRDSHYIQARTMEWGGENLRSKLIVSPQGYRYSSVLSGGEKGLSWQARYGFVGISVFDDRYIAEGINQEGLSAGLFYFKNYGSLSKYNPQTPDKNLADMDVVRWILTHFKTVREVREHIQQLNIVPTVIDRNQKNTDTVHWRVADRLGGNIIIEIKNQGSISIHENLAGVITNSPDYEWHLTNLNNYINLAAGTVASGQINGVNTFSFGAGSRALGLPGDITPPSRFIRAAFYVNTTPELKNGDEAVSQAFHILNNFDIPVGVEYTYKHEVPELPSATQWTTVIDQNRRLLFYKTMNDSTVKLIDLGNIRFTQEKENRYPLDNGVFSFQRTVID</sequence>
<evidence type="ECO:0000313" key="9">
    <source>
        <dbReference type="Proteomes" id="UP000533284"/>
    </source>
</evidence>
<evidence type="ECO:0000256" key="1">
    <source>
        <dbReference type="ARBA" id="ARBA00006625"/>
    </source>
</evidence>